<organism evidence="2 3">
    <name type="scientific">Marasmius crinis-equi</name>
    <dbReference type="NCBI Taxonomy" id="585013"/>
    <lineage>
        <taxon>Eukaryota</taxon>
        <taxon>Fungi</taxon>
        <taxon>Dikarya</taxon>
        <taxon>Basidiomycota</taxon>
        <taxon>Agaricomycotina</taxon>
        <taxon>Agaricomycetes</taxon>
        <taxon>Agaricomycetidae</taxon>
        <taxon>Agaricales</taxon>
        <taxon>Marasmiineae</taxon>
        <taxon>Marasmiaceae</taxon>
        <taxon>Marasmius</taxon>
    </lineage>
</organism>
<gene>
    <name evidence="2" type="ORF">V5O48_013642</name>
</gene>
<sequence length="111" mass="12773">MTDRNHQQTPPPDISSSGSTGPPTSPPEQTCKPGRRLNLFLEGREERQAKKSSRELLSKHLAPVMAAAWTQAREEGTKLFIDKTWMEWVGKWPDEEEEDQQKRLRAKTIQF</sequence>
<accession>A0ABR3EZH4</accession>
<comment type="caution">
    <text evidence="2">The sequence shown here is derived from an EMBL/GenBank/DDBJ whole genome shotgun (WGS) entry which is preliminary data.</text>
</comment>
<evidence type="ECO:0000313" key="2">
    <source>
        <dbReference type="EMBL" id="KAL0568346.1"/>
    </source>
</evidence>
<reference evidence="2 3" key="1">
    <citation type="submission" date="2024-02" db="EMBL/GenBank/DDBJ databases">
        <title>A draft genome for the cacao thread blight pathogen Marasmius crinis-equi.</title>
        <authorList>
            <person name="Cohen S.P."/>
            <person name="Baruah I.K."/>
            <person name="Amoako-Attah I."/>
            <person name="Bukari Y."/>
            <person name="Meinhardt L.W."/>
            <person name="Bailey B.A."/>
        </authorList>
    </citation>
    <scope>NUCLEOTIDE SEQUENCE [LARGE SCALE GENOMIC DNA]</scope>
    <source>
        <strain evidence="2 3">GH-76</strain>
    </source>
</reference>
<protein>
    <submittedName>
        <fullName evidence="2">Uncharacterized protein</fullName>
    </submittedName>
</protein>
<evidence type="ECO:0000256" key="1">
    <source>
        <dbReference type="SAM" id="MobiDB-lite"/>
    </source>
</evidence>
<keyword evidence="3" id="KW-1185">Reference proteome</keyword>
<feature type="region of interest" description="Disordered" evidence="1">
    <location>
        <begin position="1"/>
        <end position="34"/>
    </location>
</feature>
<evidence type="ECO:0000313" key="3">
    <source>
        <dbReference type="Proteomes" id="UP001465976"/>
    </source>
</evidence>
<dbReference type="Proteomes" id="UP001465976">
    <property type="component" value="Unassembled WGS sequence"/>
</dbReference>
<dbReference type="EMBL" id="JBAHYK010001361">
    <property type="protein sequence ID" value="KAL0568346.1"/>
    <property type="molecule type" value="Genomic_DNA"/>
</dbReference>
<name>A0ABR3EZH4_9AGAR</name>
<proteinExistence type="predicted"/>